<feature type="region of interest" description="Disordered" evidence="1">
    <location>
        <begin position="126"/>
        <end position="145"/>
    </location>
</feature>
<feature type="region of interest" description="Disordered" evidence="1">
    <location>
        <begin position="612"/>
        <end position="637"/>
    </location>
</feature>
<reference evidence="2" key="1">
    <citation type="submission" date="2013-12" db="EMBL/GenBank/DDBJ databases">
        <authorList>
            <person name="Omoto C.K."/>
            <person name="Sibley D."/>
            <person name="Venepally P."/>
            <person name="Hadjithomas M."/>
            <person name="Karamycheva S."/>
            <person name="Brunk B."/>
            <person name="Roos D."/>
            <person name="Caler E."/>
            <person name="Lorenzi H."/>
        </authorList>
    </citation>
    <scope>NUCLEOTIDE SEQUENCE</scope>
</reference>
<keyword evidence="3" id="KW-1185">Reference proteome</keyword>
<evidence type="ECO:0000313" key="2">
    <source>
        <dbReference type="EMBL" id="EZG43179.1"/>
    </source>
</evidence>
<dbReference type="AlphaFoldDB" id="A0A023AWT3"/>
<feature type="compositionally biased region" description="Acidic residues" evidence="1">
    <location>
        <begin position="92"/>
        <end position="101"/>
    </location>
</feature>
<evidence type="ECO:0000313" key="3">
    <source>
        <dbReference type="Proteomes" id="UP000019763"/>
    </source>
</evidence>
<gene>
    <name evidence="2" type="ORF">GNI_183940</name>
</gene>
<feature type="region of interest" description="Disordered" evidence="1">
    <location>
        <begin position="76"/>
        <end position="107"/>
    </location>
</feature>
<dbReference type="RefSeq" id="XP_011133566.1">
    <property type="nucleotide sequence ID" value="XM_011135264.1"/>
</dbReference>
<organism evidence="2 3">
    <name type="scientific">Gregarina niphandrodes</name>
    <name type="common">Septate eugregarine</name>
    <dbReference type="NCBI Taxonomy" id="110365"/>
    <lineage>
        <taxon>Eukaryota</taxon>
        <taxon>Sar</taxon>
        <taxon>Alveolata</taxon>
        <taxon>Apicomplexa</taxon>
        <taxon>Conoidasida</taxon>
        <taxon>Gregarinasina</taxon>
        <taxon>Eugregarinorida</taxon>
        <taxon>Gregarinidae</taxon>
        <taxon>Gregarina</taxon>
    </lineage>
</organism>
<comment type="caution">
    <text evidence="2">The sequence shown here is derived from an EMBL/GenBank/DDBJ whole genome shotgun (WGS) entry which is preliminary data.</text>
</comment>
<sequence>MAAALKTTFAPIPIPTSGVERFDVWKELEKFEQEAAVRAVVPAPVSGPEEEQAALFFPGDGRLLPSIRDPIYYGDQSDIFDEEDGSPSTSGLEDEGEDEGDWTQHSPLHKAPLDVAAANLAVAREGSRVENSRVEGGRLENSRVDDQHGHSFAGALLDENPRPLKPNVLPLAYMSGYTNVAVKLSVNLPRNGCLTIPDDLNPFFGAGKVFVRCRSSVLSYLSANAPTPLYSLLSPYSFATQGNSKFHSRTAVSPLFHLLAVADPNATWVHVYEHRHRLQTIDLPSVLLNRFAGQDRLDFVCHSATPLLAWHRSSLTLAVQYNNFLLVFDYDEENAASTINGSSGRGNGLGSGGLGSGFGLGSGSLGLGSGSLGLGSGSLGLGSGGRGGGRPASGGKWQCREVIQSSVALSGVGWLGDCLCSFVQDERSNPPSVLRVWSCAFADRLAEAEALTHNDVTNFLSRPFCHRAAVTILDSYAKSMWKVFEGLNSPSPVFEWNLLLLLQTDQPKKVKSVMSSAYNLGSKRRTAHTGGQSAGGQNAADLATDNFPTTAGEYVDLDANCLSVREIHPEPTGRYLAVSCGIQTDQSSEQLLGNIYGKLHILYHTGELSVETENTKEAQRTQDDPLNTSGSSKFAKKDTGIVRDEALKNLNKHHHPHYGCLRSGLRSLLRRRHRGQQTSGGVQKRLSAEPSALSNLTSSWSSSESELEHVEFSKSPVQVTDVSACELSHPAPLTGCAWLDRGPAFDDVFCPACVTSLDINGRITIWTETSVDHELLFEPLTSYQLDALHHGLPAPPLKPYYKFYEDDRSLPIMYHNDLSTAHGASAHGTSAHGASANVSGNVSGTGVGAGAVPGPGARSGSGLGVEAAAGSGAEWCGTVQDYRAWWRVLLEDAVKDSSFLNSNVACAANMVFLSSHRTGRMGALLDLFLKRFQVQANLMPLAPADNCVFRPCSHPAELAVAAASLGLSRARGVGLPLSEVSLGQPLEGQESIDFLFLLTPDHALVVLALRNVGSQPQSKSGIRLCCAREDLSIPGQHGIASILQADALDPTDLTDDAFYPAPPVPGLSAAGDFKVPHDSLILPPCRLHALASNDTLLTYRIIPQLSFVASDATGRSSHVTAPLSRLPSWNFTV</sequence>
<dbReference type="EMBL" id="AFNH02001393">
    <property type="protein sequence ID" value="EZG43179.1"/>
    <property type="molecule type" value="Genomic_DNA"/>
</dbReference>
<protein>
    <submittedName>
        <fullName evidence="2">Uncharacterized protein</fullName>
    </submittedName>
</protein>
<evidence type="ECO:0000256" key="1">
    <source>
        <dbReference type="SAM" id="MobiDB-lite"/>
    </source>
</evidence>
<name>A0A023AWT3_GRENI</name>
<dbReference type="GeneID" id="22916138"/>
<dbReference type="Proteomes" id="UP000019763">
    <property type="component" value="Unassembled WGS sequence"/>
</dbReference>
<accession>A0A023AWT3</accession>
<proteinExistence type="predicted"/>
<feature type="compositionally biased region" description="Basic and acidic residues" evidence="1">
    <location>
        <begin position="613"/>
        <end position="623"/>
    </location>
</feature>
<dbReference type="VEuPathDB" id="CryptoDB:GNI_183940"/>